<dbReference type="RefSeq" id="WP_056944296.1">
    <property type="nucleotide sequence ID" value="NZ_AZDT01000032.1"/>
</dbReference>
<dbReference type="GO" id="GO:0000976">
    <property type="term" value="F:transcription cis-regulatory region binding"/>
    <property type="evidence" value="ECO:0007669"/>
    <property type="project" value="TreeGrafter"/>
</dbReference>
<dbReference type="PROSITE" id="PS50977">
    <property type="entry name" value="HTH_TETR_2"/>
    <property type="match status" value="1"/>
</dbReference>
<organism evidence="6 7">
    <name type="scientific">Levilactobacillus namurensis DSM 19117</name>
    <dbReference type="NCBI Taxonomy" id="1423773"/>
    <lineage>
        <taxon>Bacteria</taxon>
        <taxon>Bacillati</taxon>
        <taxon>Bacillota</taxon>
        <taxon>Bacilli</taxon>
        <taxon>Lactobacillales</taxon>
        <taxon>Lactobacillaceae</taxon>
        <taxon>Levilactobacillus</taxon>
    </lineage>
</organism>
<evidence type="ECO:0000313" key="6">
    <source>
        <dbReference type="EMBL" id="KRK75697.1"/>
    </source>
</evidence>
<feature type="DNA-binding region" description="H-T-H motif" evidence="4">
    <location>
        <begin position="29"/>
        <end position="48"/>
    </location>
</feature>
<proteinExistence type="predicted"/>
<comment type="caution">
    <text evidence="6">The sequence shown here is derived from an EMBL/GenBank/DDBJ whole genome shotgun (WGS) entry which is preliminary data.</text>
</comment>
<dbReference type="PANTHER" id="PTHR30055">
    <property type="entry name" value="HTH-TYPE TRANSCRIPTIONAL REGULATOR RUTR"/>
    <property type="match status" value="1"/>
</dbReference>
<keyword evidence="2 4" id="KW-0238">DNA-binding</keyword>
<dbReference type="OrthoDB" id="1679733at2"/>
<dbReference type="PATRIC" id="fig|1423773.3.peg.1909"/>
<feature type="domain" description="HTH tetR-type" evidence="5">
    <location>
        <begin position="6"/>
        <end position="66"/>
    </location>
</feature>
<dbReference type="Proteomes" id="UP000051162">
    <property type="component" value="Unassembled WGS sequence"/>
</dbReference>
<dbReference type="InterPro" id="IPR009057">
    <property type="entry name" value="Homeodomain-like_sf"/>
</dbReference>
<dbReference type="GO" id="GO:0003700">
    <property type="term" value="F:DNA-binding transcription factor activity"/>
    <property type="evidence" value="ECO:0007669"/>
    <property type="project" value="TreeGrafter"/>
</dbReference>
<dbReference type="Pfam" id="PF00440">
    <property type="entry name" value="TetR_N"/>
    <property type="match status" value="1"/>
</dbReference>
<name>A0A0R1K5N0_9LACO</name>
<dbReference type="EMBL" id="AZDT01000032">
    <property type="protein sequence ID" value="KRK75697.1"/>
    <property type="molecule type" value="Genomic_DNA"/>
</dbReference>
<evidence type="ECO:0000256" key="1">
    <source>
        <dbReference type="ARBA" id="ARBA00023015"/>
    </source>
</evidence>
<dbReference type="PANTHER" id="PTHR30055:SF234">
    <property type="entry name" value="HTH-TYPE TRANSCRIPTIONAL REGULATOR BETI"/>
    <property type="match status" value="1"/>
</dbReference>
<dbReference type="PRINTS" id="PR00455">
    <property type="entry name" value="HTHTETR"/>
</dbReference>
<dbReference type="InterPro" id="IPR050109">
    <property type="entry name" value="HTH-type_TetR-like_transc_reg"/>
</dbReference>
<reference evidence="6 7" key="1">
    <citation type="journal article" date="2015" name="Genome Announc.">
        <title>Expanding the biotechnology potential of lactobacilli through comparative genomics of 213 strains and associated genera.</title>
        <authorList>
            <person name="Sun Z."/>
            <person name="Harris H.M."/>
            <person name="McCann A."/>
            <person name="Guo C."/>
            <person name="Argimon S."/>
            <person name="Zhang W."/>
            <person name="Yang X."/>
            <person name="Jeffery I.B."/>
            <person name="Cooney J.C."/>
            <person name="Kagawa T.F."/>
            <person name="Liu W."/>
            <person name="Song Y."/>
            <person name="Salvetti E."/>
            <person name="Wrobel A."/>
            <person name="Rasinkangas P."/>
            <person name="Parkhill J."/>
            <person name="Rea M.C."/>
            <person name="O'Sullivan O."/>
            <person name="Ritari J."/>
            <person name="Douillard F.P."/>
            <person name="Paul Ross R."/>
            <person name="Yang R."/>
            <person name="Briner A.E."/>
            <person name="Felis G.E."/>
            <person name="de Vos W.M."/>
            <person name="Barrangou R."/>
            <person name="Klaenhammer T.R."/>
            <person name="Caufield P.W."/>
            <person name="Cui Y."/>
            <person name="Zhang H."/>
            <person name="O'Toole P.W."/>
        </authorList>
    </citation>
    <scope>NUCLEOTIDE SEQUENCE [LARGE SCALE GENOMIC DNA]</scope>
    <source>
        <strain evidence="6 7">DSM 19117</strain>
    </source>
</reference>
<sequence>MRRDAQMNHQKILATARKLFATQGTSQVSMKQLASAAQIGIGTLYRNFPNKGSLCLALAYDSIHAFVVDQNAYLDTTTDKPNGQLAHVLQGYLAVRAANEGLLTSIETESSPEQLTQLLQNPLYVERVTLLLRVLHRVQPASEPAYLQFQADMVVAMLKSRVYTFERYQRHLTANQLLKYTLRLLHQTS</sequence>
<evidence type="ECO:0000256" key="3">
    <source>
        <dbReference type="ARBA" id="ARBA00023163"/>
    </source>
</evidence>
<dbReference type="STRING" id="1423773.FD30_GL001863"/>
<protein>
    <recommendedName>
        <fullName evidence="5">HTH tetR-type domain-containing protein</fullName>
    </recommendedName>
</protein>
<gene>
    <name evidence="6" type="ORF">FD30_GL001863</name>
</gene>
<dbReference type="InterPro" id="IPR001647">
    <property type="entry name" value="HTH_TetR"/>
</dbReference>
<evidence type="ECO:0000256" key="4">
    <source>
        <dbReference type="PROSITE-ProRule" id="PRU00335"/>
    </source>
</evidence>
<dbReference type="GeneID" id="84783124"/>
<keyword evidence="3" id="KW-0804">Transcription</keyword>
<dbReference type="SUPFAM" id="SSF46689">
    <property type="entry name" value="Homeodomain-like"/>
    <property type="match status" value="1"/>
</dbReference>
<keyword evidence="1" id="KW-0805">Transcription regulation</keyword>
<dbReference type="Gene3D" id="1.10.357.10">
    <property type="entry name" value="Tetracycline Repressor, domain 2"/>
    <property type="match status" value="1"/>
</dbReference>
<dbReference type="AlphaFoldDB" id="A0A0R1K5N0"/>
<evidence type="ECO:0000259" key="5">
    <source>
        <dbReference type="PROSITE" id="PS50977"/>
    </source>
</evidence>
<evidence type="ECO:0000256" key="2">
    <source>
        <dbReference type="ARBA" id="ARBA00023125"/>
    </source>
</evidence>
<accession>A0A0R1K5N0</accession>
<evidence type="ECO:0000313" key="7">
    <source>
        <dbReference type="Proteomes" id="UP000051162"/>
    </source>
</evidence>
<keyword evidence="7" id="KW-1185">Reference proteome</keyword>